<evidence type="ECO:0000256" key="3">
    <source>
        <dbReference type="ARBA" id="ARBA00022927"/>
    </source>
</evidence>
<protein>
    <submittedName>
        <fullName evidence="5">TPR-like protein</fullName>
    </submittedName>
</protein>
<accession>A0A8H3X3U0</accession>
<evidence type="ECO:0000256" key="4">
    <source>
        <dbReference type="SAM" id="SignalP"/>
    </source>
</evidence>
<reference evidence="5 6" key="1">
    <citation type="journal article" date="2019" name="Environ. Microbiol.">
        <title>At the nexus of three kingdoms: the genome of the mycorrhizal fungus Gigaspora margarita provides insights into plant, endobacterial and fungal interactions.</title>
        <authorList>
            <person name="Venice F."/>
            <person name="Ghignone S."/>
            <person name="Salvioli di Fossalunga A."/>
            <person name="Amselem J."/>
            <person name="Novero M."/>
            <person name="Xianan X."/>
            <person name="Sedzielewska Toro K."/>
            <person name="Morin E."/>
            <person name="Lipzen A."/>
            <person name="Grigoriev I.V."/>
            <person name="Henrissat B."/>
            <person name="Martin F.M."/>
            <person name="Bonfante P."/>
        </authorList>
    </citation>
    <scope>NUCLEOTIDE SEQUENCE [LARGE SCALE GENOMIC DNA]</scope>
    <source>
        <strain evidence="5 6">BEG34</strain>
    </source>
</reference>
<dbReference type="EMBL" id="WTPW01001850">
    <property type="protein sequence ID" value="KAF0411832.1"/>
    <property type="molecule type" value="Genomic_DNA"/>
</dbReference>
<organism evidence="5 6">
    <name type="scientific">Gigaspora margarita</name>
    <dbReference type="NCBI Taxonomy" id="4874"/>
    <lineage>
        <taxon>Eukaryota</taxon>
        <taxon>Fungi</taxon>
        <taxon>Fungi incertae sedis</taxon>
        <taxon>Mucoromycota</taxon>
        <taxon>Glomeromycotina</taxon>
        <taxon>Glomeromycetes</taxon>
        <taxon>Diversisporales</taxon>
        <taxon>Gigasporaceae</taxon>
        <taxon>Gigaspora</taxon>
    </lineage>
</organism>
<dbReference type="Proteomes" id="UP000439903">
    <property type="component" value="Unassembled WGS sequence"/>
</dbReference>
<dbReference type="GO" id="GO:0031201">
    <property type="term" value="C:SNARE complex"/>
    <property type="evidence" value="ECO:0007669"/>
    <property type="project" value="TreeGrafter"/>
</dbReference>
<dbReference type="SUPFAM" id="SSF48452">
    <property type="entry name" value="TPR-like"/>
    <property type="match status" value="1"/>
</dbReference>
<dbReference type="GO" id="GO:0005483">
    <property type="term" value="F:soluble NSF attachment protein activity"/>
    <property type="evidence" value="ECO:0007669"/>
    <property type="project" value="TreeGrafter"/>
</dbReference>
<dbReference type="AlphaFoldDB" id="A0A8H3X3U0"/>
<evidence type="ECO:0000313" key="5">
    <source>
        <dbReference type="EMBL" id="KAF0411832.1"/>
    </source>
</evidence>
<feature type="chain" id="PRO_5034083564" evidence="4">
    <location>
        <begin position="17"/>
        <end position="386"/>
    </location>
</feature>
<name>A0A8H3X3U0_GIGMA</name>
<evidence type="ECO:0000256" key="2">
    <source>
        <dbReference type="ARBA" id="ARBA00022448"/>
    </source>
</evidence>
<keyword evidence="3" id="KW-0653">Protein transport</keyword>
<feature type="signal peptide" evidence="4">
    <location>
        <begin position="1"/>
        <end position="16"/>
    </location>
</feature>
<evidence type="ECO:0000313" key="6">
    <source>
        <dbReference type="Proteomes" id="UP000439903"/>
    </source>
</evidence>
<dbReference type="Pfam" id="PF14938">
    <property type="entry name" value="SNAP"/>
    <property type="match status" value="1"/>
</dbReference>
<dbReference type="GO" id="GO:0005774">
    <property type="term" value="C:vacuolar membrane"/>
    <property type="evidence" value="ECO:0007669"/>
    <property type="project" value="TreeGrafter"/>
</dbReference>
<keyword evidence="2" id="KW-0813">Transport</keyword>
<gene>
    <name evidence="5" type="ORF">F8M41_008182</name>
</gene>
<dbReference type="GO" id="GO:0006886">
    <property type="term" value="P:intracellular protein transport"/>
    <property type="evidence" value="ECO:0007669"/>
    <property type="project" value="InterPro"/>
</dbReference>
<dbReference type="InterPro" id="IPR000744">
    <property type="entry name" value="NSF_attach"/>
</dbReference>
<dbReference type="GO" id="GO:0019905">
    <property type="term" value="F:syntaxin binding"/>
    <property type="evidence" value="ECO:0007669"/>
    <property type="project" value="TreeGrafter"/>
</dbReference>
<keyword evidence="6" id="KW-1185">Reference proteome</keyword>
<sequence>MVFFIFFIIFAYYAYKHNPNEESFRTYMLTREESKDSSASSSSRELFKFFNKLLVGQSAVPEFILDNYILFSIVKLKDGSATYLGLLDKWYLMSKIEIVGKNRKSISFIREKKAETATESQVLEGMAYKEKEDAIRAKGKRDFQTSSRCFLSAAKYFQKIGDDYNLLEAAGCYEDAYKSLQQSNQLDKALKALETAASIYEKNDRQHSRAARTYESLAEQHKKITNPNRNLEKALAMHKKAAELFELDSDGRYLFSLISQAELSAELGYYEQGIILFEQIAATTANDSLLNFRVKDHVFWQCLCIIALDDWVRLEKQLAQSSESYPSFTDSRECEFVNSLIAAKNSYDPSAFATACKKYDQLTKLTPWQTKILLKAKKGLEVEDLQ</sequence>
<dbReference type="PANTHER" id="PTHR13768:SF8">
    <property type="entry name" value="ALPHA-SOLUBLE NSF ATTACHMENT PROTEIN"/>
    <property type="match status" value="1"/>
</dbReference>
<comment type="similarity">
    <text evidence="1">Belongs to the SNAP family.</text>
</comment>
<dbReference type="OrthoDB" id="9984275at2759"/>
<comment type="caution">
    <text evidence="5">The sequence shown here is derived from an EMBL/GenBank/DDBJ whole genome shotgun (WGS) entry which is preliminary data.</text>
</comment>
<evidence type="ECO:0000256" key="1">
    <source>
        <dbReference type="ARBA" id="ARBA00010050"/>
    </source>
</evidence>
<proteinExistence type="inferred from homology"/>
<dbReference type="PANTHER" id="PTHR13768">
    <property type="entry name" value="SOLUBLE NSF ATTACHMENT PROTEIN SNAP"/>
    <property type="match status" value="1"/>
</dbReference>
<dbReference type="Gene3D" id="1.25.40.10">
    <property type="entry name" value="Tetratricopeptide repeat domain"/>
    <property type="match status" value="1"/>
</dbReference>
<dbReference type="GO" id="GO:0035494">
    <property type="term" value="P:SNARE complex disassembly"/>
    <property type="evidence" value="ECO:0007669"/>
    <property type="project" value="TreeGrafter"/>
</dbReference>
<keyword evidence="4" id="KW-0732">Signal</keyword>
<dbReference type="PRINTS" id="PR00448">
    <property type="entry name" value="NSFATTACHMNT"/>
</dbReference>
<dbReference type="InterPro" id="IPR011990">
    <property type="entry name" value="TPR-like_helical_dom_sf"/>
</dbReference>